<comment type="caution">
    <text evidence="1">The sequence shown here is derived from an EMBL/GenBank/DDBJ whole genome shotgun (WGS) entry which is preliminary data.</text>
</comment>
<protein>
    <submittedName>
        <fullName evidence="1">Uncharacterized protein</fullName>
    </submittedName>
</protein>
<name>A0ACB9LGT3_BAUVA</name>
<keyword evidence="2" id="KW-1185">Reference proteome</keyword>
<evidence type="ECO:0000313" key="2">
    <source>
        <dbReference type="Proteomes" id="UP000828941"/>
    </source>
</evidence>
<reference evidence="1 2" key="1">
    <citation type="journal article" date="2022" name="DNA Res.">
        <title>Chromosomal-level genome assembly of the orchid tree Bauhinia variegata (Leguminosae; Cercidoideae) supports the allotetraploid origin hypothesis of Bauhinia.</title>
        <authorList>
            <person name="Zhong Y."/>
            <person name="Chen Y."/>
            <person name="Zheng D."/>
            <person name="Pang J."/>
            <person name="Liu Y."/>
            <person name="Luo S."/>
            <person name="Meng S."/>
            <person name="Qian L."/>
            <person name="Wei D."/>
            <person name="Dai S."/>
            <person name="Zhou R."/>
        </authorList>
    </citation>
    <scope>NUCLEOTIDE SEQUENCE [LARGE SCALE GENOMIC DNA]</scope>
    <source>
        <strain evidence="1">BV-YZ2020</strain>
    </source>
</reference>
<proteinExistence type="predicted"/>
<dbReference type="Proteomes" id="UP000828941">
    <property type="component" value="Chromosome 12"/>
</dbReference>
<sequence length="523" mass="57843">MPSVFSILHFFLIGFFLMISPTKTISISPNCSNSTFTPNSTYHFNLNTLLSSLSSTASGQASRFNTTVAGGSGKRDTVYGLFMCSGVANLQQCSDCVADATRKIASACPFKKEALIWSLDCLVRYSNWPFFAAMDERPKQCVPNKEDYRGEFEKFNSALKSMMGDLITRASLKKLAVKKKSLPGDKVLFGQAECIPDLSRENCSKCLKDAADELQNTCGKGKIGGRVFYPSCMIRYEPYIFFSSDLLEGKGKISYVVLIPTVLGIVTLVVVLYCGYRLLCRKRGKINLKDQKGNFGEDISNELKSLQFDLATIEAATNKFSDENKIGEGGFGPVYKGMLSNGQEIAIIDLDERQGNTRRIAGTYGYMSQEYAMHGLFSIKSDVFSFGVMILEIISGKRNAYFDDPNSSGDLLSYAWNLWTEKRPLALLDPTLEETISETEVIRCIQVGLLCVQENPDDRPTMATIALYFSFMVDLPSPSEPPLCLLGKPKSTARMEELESIKSMSHSISSSASDVSKSKSFPR</sequence>
<accession>A0ACB9LGT3</accession>
<organism evidence="1 2">
    <name type="scientific">Bauhinia variegata</name>
    <name type="common">Purple orchid tree</name>
    <name type="synonym">Phanera variegata</name>
    <dbReference type="NCBI Taxonomy" id="167791"/>
    <lineage>
        <taxon>Eukaryota</taxon>
        <taxon>Viridiplantae</taxon>
        <taxon>Streptophyta</taxon>
        <taxon>Embryophyta</taxon>
        <taxon>Tracheophyta</taxon>
        <taxon>Spermatophyta</taxon>
        <taxon>Magnoliopsida</taxon>
        <taxon>eudicotyledons</taxon>
        <taxon>Gunneridae</taxon>
        <taxon>Pentapetalae</taxon>
        <taxon>rosids</taxon>
        <taxon>fabids</taxon>
        <taxon>Fabales</taxon>
        <taxon>Fabaceae</taxon>
        <taxon>Cercidoideae</taxon>
        <taxon>Cercideae</taxon>
        <taxon>Bauhiniinae</taxon>
        <taxon>Bauhinia</taxon>
    </lineage>
</organism>
<evidence type="ECO:0000313" key="1">
    <source>
        <dbReference type="EMBL" id="KAI4308354.1"/>
    </source>
</evidence>
<dbReference type="EMBL" id="CM039437">
    <property type="protein sequence ID" value="KAI4308354.1"/>
    <property type="molecule type" value="Genomic_DNA"/>
</dbReference>
<gene>
    <name evidence="1" type="ORF">L6164_031437</name>
</gene>